<feature type="compositionally biased region" description="Polar residues" evidence="1">
    <location>
        <begin position="28"/>
        <end position="44"/>
    </location>
</feature>
<dbReference type="GeneID" id="106768117"/>
<sequence>MEKENTLKTPPKVPIQAQKAEPECKTPTPAQQQHHNNDRSNSSNELRKPVTPDQLRVPKAFKYPESVFLHFLRYTSPTDMMMSPITKGLLARTRRGGGVMLPTDKNQQKILDMPLKDVGSFQNKFQMQFDEKINTT</sequence>
<feature type="region of interest" description="Disordered" evidence="1">
    <location>
        <begin position="1"/>
        <end position="53"/>
    </location>
</feature>
<dbReference type="PANTHER" id="PTHR36747:SF1">
    <property type="entry name" value="HYDROXYPROLINE-RICH GLYCOPROTEIN FAMILY PROTEIN"/>
    <property type="match status" value="1"/>
</dbReference>
<organism evidence="2 3">
    <name type="scientific">Vigna radiata var. radiata</name>
    <name type="common">Mung bean</name>
    <name type="synonym">Phaseolus aureus</name>
    <dbReference type="NCBI Taxonomy" id="3916"/>
    <lineage>
        <taxon>Eukaryota</taxon>
        <taxon>Viridiplantae</taxon>
        <taxon>Streptophyta</taxon>
        <taxon>Embryophyta</taxon>
        <taxon>Tracheophyta</taxon>
        <taxon>Spermatophyta</taxon>
        <taxon>Magnoliopsida</taxon>
        <taxon>eudicotyledons</taxon>
        <taxon>Gunneridae</taxon>
        <taxon>Pentapetalae</taxon>
        <taxon>rosids</taxon>
        <taxon>fabids</taxon>
        <taxon>Fabales</taxon>
        <taxon>Fabaceae</taxon>
        <taxon>Papilionoideae</taxon>
        <taxon>50 kb inversion clade</taxon>
        <taxon>NPAAA clade</taxon>
        <taxon>indigoferoid/millettioid clade</taxon>
        <taxon>Phaseoleae</taxon>
        <taxon>Vigna</taxon>
    </lineage>
</organism>
<proteinExistence type="predicted"/>
<name>A0A3Q0ER44_VIGRR</name>
<dbReference type="AlphaFoldDB" id="A0A3Q0ER44"/>
<dbReference type="Proteomes" id="UP000087766">
    <property type="component" value="Chromosome 1"/>
</dbReference>
<evidence type="ECO:0000313" key="3">
    <source>
        <dbReference type="RefSeq" id="XP_022634155.1"/>
    </source>
</evidence>
<keyword evidence="2" id="KW-1185">Reference proteome</keyword>
<evidence type="ECO:0000256" key="1">
    <source>
        <dbReference type="SAM" id="MobiDB-lite"/>
    </source>
</evidence>
<reference evidence="2" key="1">
    <citation type="journal article" date="2014" name="Nat. Commun.">
        <title>Genome sequence of mungbean and insights into evolution within Vigna species.</title>
        <authorList>
            <person name="Kang Y.J."/>
            <person name="Kim S.K."/>
            <person name="Kim M.Y."/>
            <person name="Lestari P."/>
            <person name="Kim K.H."/>
            <person name="Ha B.K."/>
            <person name="Jun T.H."/>
            <person name="Hwang W.J."/>
            <person name="Lee T."/>
            <person name="Lee J."/>
            <person name="Shim S."/>
            <person name="Yoon M.Y."/>
            <person name="Jang Y.E."/>
            <person name="Han K.S."/>
            <person name="Taeprayoon P."/>
            <person name="Yoon N."/>
            <person name="Somta P."/>
            <person name="Tanya P."/>
            <person name="Kim K.S."/>
            <person name="Gwag J.G."/>
            <person name="Moon J.K."/>
            <person name="Lee Y.H."/>
            <person name="Park B.S."/>
            <person name="Bombarely A."/>
            <person name="Doyle J.J."/>
            <person name="Jackson S.A."/>
            <person name="Schafleitner R."/>
            <person name="Srinives P."/>
            <person name="Varshney R.K."/>
            <person name="Lee S.H."/>
        </authorList>
    </citation>
    <scope>NUCLEOTIDE SEQUENCE [LARGE SCALE GENOMIC DNA]</scope>
    <source>
        <strain evidence="2">cv. VC1973A</strain>
    </source>
</reference>
<accession>A0A3Q0ER44</accession>
<dbReference type="PANTHER" id="PTHR36747">
    <property type="entry name" value="HYDROXYPROLINE-RICH GLYCOPROTEIN FAMILY PROTEIN"/>
    <property type="match status" value="1"/>
</dbReference>
<evidence type="ECO:0000313" key="2">
    <source>
        <dbReference type="Proteomes" id="UP000087766"/>
    </source>
</evidence>
<gene>
    <name evidence="3" type="primary">LOC106768117</name>
</gene>
<dbReference type="RefSeq" id="XP_022634155.1">
    <property type="nucleotide sequence ID" value="XM_022778434.1"/>
</dbReference>
<reference evidence="3" key="2">
    <citation type="submission" date="2025-08" db="UniProtKB">
        <authorList>
            <consortium name="RefSeq"/>
        </authorList>
    </citation>
    <scope>IDENTIFICATION</scope>
    <source>
        <tissue evidence="3">Leaf</tissue>
    </source>
</reference>
<protein>
    <submittedName>
        <fullName evidence="3">Uncharacterized protein LOC106768117 isoform X2</fullName>
    </submittedName>
</protein>